<gene>
    <name evidence="1" type="ORF">B8W67_07770</name>
</gene>
<evidence type="ECO:0008006" key="3">
    <source>
        <dbReference type="Google" id="ProtNLM"/>
    </source>
</evidence>
<dbReference type="AlphaFoldDB" id="A0AA91PFA7"/>
<keyword evidence="2" id="KW-1185">Reference proteome</keyword>
<reference evidence="1 2" key="1">
    <citation type="submission" date="2017-04" db="EMBL/GenBank/DDBJ databases">
        <title>The new phylogeny of genus Mycobacterium.</title>
        <authorList>
            <person name="Tortoli E."/>
            <person name="Trovato A."/>
            <person name="Cirillo D.M."/>
        </authorList>
    </citation>
    <scope>NUCLEOTIDE SEQUENCE [LARGE SCALE GENOMIC DNA]</scope>
    <source>
        <strain evidence="1 2">KCTC 19819</strain>
    </source>
</reference>
<dbReference type="EMBL" id="NCXO01000012">
    <property type="protein sequence ID" value="OSC34231.1"/>
    <property type="molecule type" value="Genomic_DNA"/>
</dbReference>
<dbReference type="RefSeq" id="WP_084228946.1">
    <property type="nucleotide sequence ID" value="NZ_AP022594.1"/>
</dbReference>
<evidence type="ECO:0000313" key="1">
    <source>
        <dbReference type="EMBL" id="OSC34231.1"/>
    </source>
</evidence>
<evidence type="ECO:0000313" key="2">
    <source>
        <dbReference type="Proteomes" id="UP000193577"/>
    </source>
</evidence>
<protein>
    <recommendedName>
        <fullName evidence="3">DUF5642 domain-containing protein</fullName>
    </recommendedName>
</protein>
<accession>A0AA91PFA7</accession>
<proteinExistence type="predicted"/>
<organism evidence="1 2">
    <name type="scientific">Mycolicibacillus koreensis</name>
    <dbReference type="NCBI Taxonomy" id="1069220"/>
    <lineage>
        <taxon>Bacteria</taxon>
        <taxon>Bacillati</taxon>
        <taxon>Actinomycetota</taxon>
        <taxon>Actinomycetes</taxon>
        <taxon>Mycobacteriales</taxon>
        <taxon>Mycobacteriaceae</taxon>
        <taxon>Mycolicibacillus</taxon>
    </lineage>
</organism>
<sequence length="247" mass="26925">MSRRPWLLTLALWVIALSALALTVPALSTGHRRAEAGSEPLAPGLAALGDLELLDLLVHPAALPEGWWWSFTPEAGGVEDFGYYRDQVIDRNGAIVGYRPADCAGLIGMVTTGTIDAAEISGYDPVHPGDSYDRKDIRLALAREFDPAGFADMVAMVSRCRHLTFDTSRYHTGYTVDILEDSHPGGDTRLFRYSVTTRPEDTDASTRYYAYARSAHVILRGTATDGHQGEFDTLVTDTVARIRAAAP</sequence>
<comment type="caution">
    <text evidence="1">The sequence shown here is derived from an EMBL/GenBank/DDBJ whole genome shotgun (WGS) entry which is preliminary data.</text>
</comment>
<dbReference type="Proteomes" id="UP000193577">
    <property type="component" value="Unassembled WGS sequence"/>
</dbReference>
<name>A0AA91PFA7_9MYCO</name>